<dbReference type="Proteomes" id="UP001378592">
    <property type="component" value="Unassembled WGS sequence"/>
</dbReference>
<dbReference type="PANTHER" id="PTHR14553">
    <property type="entry name" value="UNCHARACTERIZED PROTEIN C1ORF50"/>
    <property type="match status" value="1"/>
</dbReference>
<evidence type="ECO:0000313" key="1">
    <source>
        <dbReference type="EMBL" id="KAK7788300.1"/>
    </source>
</evidence>
<dbReference type="InterPro" id="IPR019534">
    <property type="entry name" value="DUF2452"/>
</dbReference>
<organism evidence="1 2">
    <name type="scientific">Gryllus longicercus</name>
    <dbReference type="NCBI Taxonomy" id="2509291"/>
    <lineage>
        <taxon>Eukaryota</taxon>
        <taxon>Metazoa</taxon>
        <taxon>Ecdysozoa</taxon>
        <taxon>Arthropoda</taxon>
        <taxon>Hexapoda</taxon>
        <taxon>Insecta</taxon>
        <taxon>Pterygota</taxon>
        <taxon>Neoptera</taxon>
        <taxon>Polyneoptera</taxon>
        <taxon>Orthoptera</taxon>
        <taxon>Ensifera</taxon>
        <taxon>Gryllidea</taxon>
        <taxon>Grylloidea</taxon>
        <taxon>Gryllidae</taxon>
        <taxon>Gryllinae</taxon>
        <taxon>Gryllus</taxon>
    </lineage>
</organism>
<dbReference type="EMBL" id="JAZDUA010001315">
    <property type="protein sequence ID" value="KAK7788300.1"/>
    <property type="molecule type" value="Genomic_DNA"/>
</dbReference>
<protein>
    <recommendedName>
        <fullName evidence="3">DUF2452 domain-containing protein</fullName>
    </recommendedName>
</protein>
<gene>
    <name evidence="1" type="ORF">R5R35_000130</name>
</gene>
<evidence type="ECO:0000313" key="2">
    <source>
        <dbReference type="Proteomes" id="UP001378592"/>
    </source>
</evidence>
<dbReference type="PANTHER" id="PTHR14553:SF1">
    <property type="entry name" value="SIMILAR TO CHROMOSOME 1 OPEN READING FRAME 50"/>
    <property type="match status" value="1"/>
</dbReference>
<keyword evidence="2" id="KW-1185">Reference proteome</keyword>
<sequence>MDLPTTTDNVLVERNREPLGISLINPYAVGKRDHSDIVALAEEISKADTFVQATTCSKLQIIAEQMRFLQQQALQVLSEAKESFELNHAACNFKKIPGHTYHLYKRESGQTYFSMLSPQDWAQQGGPPHKYIGAYHLKEDLTWITEEKLQQSSFNFSDIAKMGLLPTGNIRQQQIEAITEKMDC</sequence>
<comment type="caution">
    <text evidence="1">The sequence shown here is derived from an EMBL/GenBank/DDBJ whole genome shotgun (WGS) entry which is preliminary data.</text>
</comment>
<proteinExistence type="predicted"/>
<reference evidence="1 2" key="1">
    <citation type="submission" date="2024-03" db="EMBL/GenBank/DDBJ databases">
        <title>The genome assembly and annotation of the cricket Gryllus longicercus Weissman &amp; Gray.</title>
        <authorList>
            <person name="Szrajer S."/>
            <person name="Gray D."/>
            <person name="Ylla G."/>
        </authorList>
    </citation>
    <scope>NUCLEOTIDE SEQUENCE [LARGE SCALE GENOMIC DNA]</scope>
    <source>
        <strain evidence="1">DAG 2021-001</strain>
        <tissue evidence="1">Whole body minus gut</tissue>
    </source>
</reference>
<name>A0AAN9YT30_9ORTH</name>
<dbReference type="Pfam" id="PF10504">
    <property type="entry name" value="DUF2452"/>
    <property type="match status" value="1"/>
</dbReference>
<dbReference type="AlphaFoldDB" id="A0AAN9YT30"/>
<accession>A0AAN9YT30</accession>
<evidence type="ECO:0008006" key="3">
    <source>
        <dbReference type="Google" id="ProtNLM"/>
    </source>
</evidence>